<dbReference type="Gene3D" id="1.10.10.800">
    <property type="match status" value="1"/>
</dbReference>
<dbReference type="RefSeq" id="WP_129888781.1">
    <property type="nucleotide sequence ID" value="NZ_CP035758.1"/>
</dbReference>
<dbReference type="PANTHER" id="PTHR47751:SF2">
    <property type="entry name" value="DLTD N-TERMINAL DOMAIN PROTEIN (AFU_ORTHOLOGUE AFUA_8G00380)-RELATED"/>
    <property type="match status" value="1"/>
</dbReference>
<dbReference type="InterPro" id="IPR000383">
    <property type="entry name" value="Xaa-Pro-like_dom"/>
</dbReference>
<evidence type="ECO:0000313" key="2">
    <source>
        <dbReference type="EMBL" id="QBD77728.1"/>
    </source>
</evidence>
<feature type="domain" description="Xaa-Pro dipeptidyl-peptidase-like" evidence="1">
    <location>
        <begin position="40"/>
        <end position="163"/>
    </location>
</feature>
<dbReference type="GO" id="GO:0016787">
    <property type="term" value="F:hydrolase activity"/>
    <property type="evidence" value="ECO:0007669"/>
    <property type="project" value="UniProtKB-KW"/>
</dbReference>
<dbReference type="AlphaFoldDB" id="A0A4P6JQM2"/>
<protein>
    <submittedName>
        <fullName evidence="2">Alpha/beta hydrolase</fullName>
    </submittedName>
</protein>
<dbReference type="KEGG" id="kbs:EPA93_17710"/>
<name>A0A4P6JQM2_KTERU</name>
<evidence type="ECO:0000259" key="1">
    <source>
        <dbReference type="Pfam" id="PF02129"/>
    </source>
</evidence>
<reference evidence="2 3" key="1">
    <citation type="submission" date="2019-01" db="EMBL/GenBank/DDBJ databases">
        <title>Ktedonosporobacter rubrisoli SCAWS-G2.</title>
        <authorList>
            <person name="Huang Y."/>
            <person name="Yan B."/>
        </authorList>
    </citation>
    <scope>NUCLEOTIDE SEQUENCE [LARGE SCALE GENOMIC DNA]</scope>
    <source>
        <strain evidence="2 3">SCAWS-G2</strain>
    </source>
</reference>
<dbReference type="SUPFAM" id="SSF53474">
    <property type="entry name" value="alpha/beta-Hydrolases"/>
    <property type="match status" value="1"/>
</dbReference>
<dbReference type="InterPro" id="IPR051411">
    <property type="entry name" value="Polyketide_trans_af380"/>
</dbReference>
<keyword evidence="3" id="KW-1185">Reference proteome</keyword>
<gene>
    <name evidence="2" type="ORF">EPA93_17710</name>
</gene>
<accession>A0A4P6JQM2</accession>
<dbReference type="Pfam" id="PF02129">
    <property type="entry name" value="Peptidase_S15"/>
    <property type="match status" value="1"/>
</dbReference>
<dbReference type="Proteomes" id="UP000290365">
    <property type="component" value="Chromosome"/>
</dbReference>
<sequence length="306" mass="34677">MQQKAIRYWSEGTACAGTLYLPDTLIPAHKAPAVVLGHGTTYVKEMHLPHFARAFVDAGLIVLTIDYRYLGESQGEPRYKVDPREQAQDYSNAITWLQQQPEVDAEHIGIWGTSKSGGIVLQVAAFDRRVKAVVAQVPDISFWYYMTNALPPEAIQTFLDLMQEERKHMSIGGAPRQIRFSAPQGEASIVGPDWFFWFEQAERDFPTYHNAITVRSIEYMATFDAGAFLNLIAPTPLLMILAEKDEFIPVPFNRAHFDRAGEPKRLFTYNGGHTASYDDPVTREMTAGVARDWFVQYLLRDGRKNQ</sequence>
<proteinExistence type="predicted"/>
<dbReference type="EMBL" id="CP035758">
    <property type="protein sequence ID" value="QBD77728.1"/>
    <property type="molecule type" value="Genomic_DNA"/>
</dbReference>
<keyword evidence="2" id="KW-0378">Hydrolase</keyword>
<dbReference type="OrthoDB" id="9805123at2"/>
<dbReference type="InterPro" id="IPR029058">
    <property type="entry name" value="AB_hydrolase_fold"/>
</dbReference>
<dbReference type="Gene3D" id="3.40.50.1820">
    <property type="entry name" value="alpha/beta hydrolase"/>
    <property type="match status" value="1"/>
</dbReference>
<dbReference type="PANTHER" id="PTHR47751">
    <property type="entry name" value="SUPERFAMILY HYDROLASE, PUTATIVE (AFU_ORTHOLOGUE AFUA_2G16580)-RELATED"/>
    <property type="match status" value="1"/>
</dbReference>
<organism evidence="2 3">
    <name type="scientific">Ktedonosporobacter rubrisoli</name>
    <dbReference type="NCBI Taxonomy" id="2509675"/>
    <lineage>
        <taxon>Bacteria</taxon>
        <taxon>Bacillati</taxon>
        <taxon>Chloroflexota</taxon>
        <taxon>Ktedonobacteria</taxon>
        <taxon>Ktedonobacterales</taxon>
        <taxon>Ktedonosporobacteraceae</taxon>
        <taxon>Ktedonosporobacter</taxon>
    </lineage>
</organism>
<evidence type="ECO:0000313" key="3">
    <source>
        <dbReference type="Proteomes" id="UP000290365"/>
    </source>
</evidence>